<evidence type="ECO:0000256" key="8">
    <source>
        <dbReference type="ARBA" id="ARBA00022723"/>
    </source>
</evidence>
<evidence type="ECO:0000313" key="19">
    <source>
        <dbReference type="EMBL" id="MBR7782634.1"/>
    </source>
</evidence>
<feature type="binding site" evidence="16">
    <location>
        <position position="218"/>
    </location>
    <ligand>
        <name>S-adenosyl-L-methionine</name>
        <dbReference type="ChEBI" id="CHEBI:59789"/>
        <label>2</label>
    </ligand>
</feature>
<dbReference type="InterPro" id="IPR058240">
    <property type="entry name" value="rSAM_sf"/>
</dbReference>
<dbReference type="InterPro" id="IPR034505">
    <property type="entry name" value="Coproporphyrinogen-III_oxidase"/>
</dbReference>
<evidence type="ECO:0000256" key="10">
    <source>
        <dbReference type="ARBA" id="ARBA00023004"/>
    </source>
</evidence>
<feature type="binding site" evidence="16">
    <location>
        <position position="338"/>
    </location>
    <ligand>
        <name>S-adenosyl-L-methionine</name>
        <dbReference type="ChEBI" id="CHEBI:59789"/>
        <label>1</label>
    </ligand>
</feature>
<dbReference type="NCBIfam" id="TIGR00538">
    <property type="entry name" value="hemN"/>
    <property type="match status" value="1"/>
</dbReference>
<evidence type="ECO:0000256" key="16">
    <source>
        <dbReference type="PIRSR" id="PIRSR000167-1"/>
    </source>
</evidence>
<reference evidence="19" key="1">
    <citation type="submission" date="2021-04" db="EMBL/GenBank/DDBJ databases">
        <title>novel species isolated from subtropical streams in China.</title>
        <authorList>
            <person name="Lu H."/>
        </authorList>
    </citation>
    <scope>NUCLEOTIDE SEQUENCE</scope>
    <source>
        <strain evidence="19">LFS511W</strain>
    </source>
</reference>
<gene>
    <name evidence="19" type="primary">hemN</name>
    <name evidence="19" type="ORF">KDM89_10795</name>
</gene>
<dbReference type="GO" id="GO:0004109">
    <property type="term" value="F:coproporphyrinogen oxidase activity"/>
    <property type="evidence" value="ECO:0007669"/>
    <property type="project" value="InterPro"/>
</dbReference>
<evidence type="ECO:0000256" key="4">
    <source>
        <dbReference type="ARBA" id="ARBA00011245"/>
    </source>
</evidence>
<evidence type="ECO:0000256" key="9">
    <source>
        <dbReference type="ARBA" id="ARBA00023002"/>
    </source>
</evidence>
<keyword evidence="7 15" id="KW-0949">S-adenosyl-L-methionine</keyword>
<feature type="binding site" evidence="17">
    <location>
        <position position="70"/>
    </location>
    <ligand>
        <name>[4Fe-4S] cluster</name>
        <dbReference type="ChEBI" id="CHEBI:49883"/>
        <note>4Fe-4S-S-AdoMet</note>
    </ligand>
</feature>
<feature type="binding site" evidence="17">
    <location>
        <position position="74"/>
    </location>
    <ligand>
        <name>[4Fe-4S] cluster</name>
        <dbReference type="ChEBI" id="CHEBI:49883"/>
        <note>4Fe-4S-S-AdoMet</note>
    </ligand>
</feature>
<dbReference type="GO" id="GO:0006782">
    <property type="term" value="P:protoporphyrinogen IX biosynthetic process"/>
    <property type="evidence" value="ECO:0007669"/>
    <property type="project" value="TreeGrafter"/>
</dbReference>
<feature type="domain" description="Radical SAM core" evidence="18">
    <location>
        <begin position="55"/>
        <end position="289"/>
    </location>
</feature>
<dbReference type="SFLD" id="SFLDG01065">
    <property type="entry name" value="anaerobic_coproporphyrinogen-I"/>
    <property type="match status" value="1"/>
</dbReference>
<dbReference type="GO" id="GO:0051989">
    <property type="term" value="F:coproporphyrinogen dehydrogenase activity"/>
    <property type="evidence" value="ECO:0007669"/>
    <property type="project" value="UniProtKB-EC"/>
</dbReference>
<comment type="subunit">
    <text evidence="4">Monomer.</text>
</comment>
<evidence type="ECO:0000256" key="12">
    <source>
        <dbReference type="ARBA" id="ARBA00023244"/>
    </source>
</evidence>
<dbReference type="PROSITE" id="PS51918">
    <property type="entry name" value="RADICAL_SAM"/>
    <property type="match status" value="1"/>
</dbReference>
<dbReference type="PANTHER" id="PTHR13932:SF6">
    <property type="entry name" value="OXYGEN-INDEPENDENT COPROPORPHYRINOGEN III OXIDASE"/>
    <property type="match status" value="1"/>
</dbReference>
<keyword evidence="12 15" id="KW-0627">Porphyrin biosynthesis</keyword>
<evidence type="ECO:0000256" key="7">
    <source>
        <dbReference type="ARBA" id="ARBA00022691"/>
    </source>
</evidence>
<dbReference type="SFLD" id="SFLDF00277">
    <property type="entry name" value="oxygen-independent_coproporphy"/>
    <property type="match status" value="1"/>
</dbReference>
<dbReference type="InterPro" id="IPR007197">
    <property type="entry name" value="rSAM"/>
</dbReference>
<keyword evidence="20" id="KW-1185">Reference proteome</keyword>
<feature type="binding site" evidence="16">
    <location>
        <position position="181"/>
    </location>
    <ligand>
        <name>S-adenosyl-L-methionine</name>
        <dbReference type="ChEBI" id="CHEBI:59789"/>
        <label>2</label>
    </ligand>
</feature>
<feature type="binding site" evidence="16">
    <location>
        <begin position="76"/>
        <end position="78"/>
    </location>
    <ligand>
        <name>S-adenosyl-L-methionine</name>
        <dbReference type="ChEBI" id="CHEBI:59789"/>
        <label>2</label>
    </ligand>
</feature>
<keyword evidence="5 15" id="KW-0004">4Fe-4S</keyword>
<dbReference type="SUPFAM" id="SSF102114">
    <property type="entry name" value="Radical SAM enzymes"/>
    <property type="match status" value="1"/>
</dbReference>
<comment type="catalytic activity">
    <reaction evidence="14 15">
        <text>coproporphyrinogen III + 2 S-adenosyl-L-methionine = protoporphyrinogen IX + 2 5'-deoxyadenosine + 2 L-methionine + 2 CO2</text>
        <dbReference type="Rhea" id="RHEA:15425"/>
        <dbReference type="ChEBI" id="CHEBI:16526"/>
        <dbReference type="ChEBI" id="CHEBI:17319"/>
        <dbReference type="ChEBI" id="CHEBI:57307"/>
        <dbReference type="ChEBI" id="CHEBI:57309"/>
        <dbReference type="ChEBI" id="CHEBI:57844"/>
        <dbReference type="ChEBI" id="CHEBI:59789"/>
        <dbReference type="EC" id="1.3.98.3"/>
    </reaction>
</comment>
<feature type="binding site" evidence="16">
    <location>
        <position position="64"/>
    </location>
    <ligand>
        <name>S-adenosyl-L-methionine</name>
        <dbReference type="ChEBI" id="CHEBI:59789"/>
        <label>1</label>
    </ligand>
</feature>
<comment type="similarity">
    <text evidence="3 15">Belongs to the anaerobic coproporphyrinogen-III oxidase family.</text>
</comment>
<comment type="caution">
    <text evidence="19">The sequence shown here is derived from an EMBL/GenBank/DDBJ whole genome shotgun (WGS) entry which is preliminary data.</text>
</comment>
<evidence type="ECO:0000313" key="20">
    <source>
        <dbReference type="Proteomes" id="UP000680067"/>
    </source>
</evidence>
<accession>A0A941I795</accession>
<feature type="binding site" evidence="16">
    <location>
        <position position="154"/>
    </location>
    <ligand>
        <name>S-adenosyl-L-methionine</name>
        <dbReference type="ChEBI" id="CHEBI:59789"/>
        <label>1</label>
    </ligand>
</feature>
<dbReference type="EMBL" id="JAGSPN010000007">
    <property type="protein sequence ID" value="MBR7782634.1"/>
    <property type="molecule type" value="Genomic_DNA"/>
</dbReference>
<keyword evidence="6 15" id="KW-0963">Cytoplasm</keyword>
<protein>
    <recommendedName>
        <fullName evidence="15">Coproporphyrinogen-III oxidase</fullName>
        <ecNumber evidence="15">1.3.98.3</ecNumber>
    </recommendedName>
</protein>
<dbReference type="RefSeq" id="WP_212687947.1">
    <property type="nucleotide sequence ID" value="NZ_JAGSPN010000007.1"/>
</dbReference>
<dbReference type="Gene3D" id="3.80.30.20">
    <property type="entry name" value="tm_1862 like domain"/>
    <property type="match status" value="1"/>
</dbReference>
<organism evidence="19 20">
    <name type="scientific">Undibacterium luofuense</name>
    <dbReference type="NCBI Taxonomy" id="2828733"/>
    <lineage>
        <taxon>Bacteria</taxon>
        <taxon>Pseudomonadati</taxon>
        <taxon>Pseudomonadota</taxon>
        <taxon>Betaproteobacteria</taxon>
        <taxon>Burkholderiales</taxon>
        <taxon>Oxalobacteraceae</taxon>
        <taxon>Undibacterium</taxon>
    </lineage>
</organism>
<feature type="binding site" evidence="16">
    <location>
        <position position="121"/>
    </location>
    <ligand>
        <name>S-adenosyl-L-methionine</name>
        <dbReference type="ChEBI" id="CHEBI:59789"/>
        <label>1</label>
    </ligand>
</feature>
<evidence type="ECO:0000256" key="5">
    <source>
        <dbReference type="ARBA" id="ARBA00022485"/>
    </source>
</evidence>
<dbReference type="Gene3D" id="1.10.10.920">
    <property type="match status" value="1"/>
</dbReference>
<comment type="pathway">
    <text evidence="2 15">Porphyrin-containing compound metabolism; protoporphyrin-IX biosynthesis; protoporphyrinogen-IX from coproporphyrinogen-III (AdoMet route): step 1/1.</text>
</comment>
<dbReference type="FunFam" id="3.80.30.20:FF:000012">
    <property type="entry name" value="Coproporphyrinogen-III oxidase"/>
    <property type="match status" value="1"/>
</dbReference>
<dbReference type="GO" id="GO:0046872">
    <property type="term" value="F:metal ion binding"/>
    <property type="evidence" value="ECO:0007669"/>
    <property type="project" value="UniProtKB-KW"/>
</dbReference>
<comment type="function">
    <text evidence="13">Involved in the heme biosynthesis. Catalyzes the anaerobic oxidative decarboxylation of propionate groups of rings A and B of coproporphyrinogen III to yield the vinyl groups in protoporphyrinogen IX.</text>
</comment>
<feature type="binding site" evidence="16">
    <location>
        <begin position="122"/>
        <end position="123"/>
    </location>
    <ligand>
        <name>S-adenosyl-L-methionine</name>
        <dbReference type="ChEBI" id="CHEBI:59789"/>
        <label>2</label>
    </ligand>
</feature>
<proteinExistence type="inferred from homology"/>
<dbReference type="Proteomes" id="UP000680067">
    <property type="component" value="Unassembled WGS sequence"/>
</dbReference>
<evidence type="ECO:0000256" key="14">
    <source>
        <dbReference type="ARBA" id="ARBA00048321"/>
    </source>
</evidence>
<evidence type="ECO:0000256" key="1">
    <source>
        <dbReference type="ARBA" id="ARBA00004496"/>
    </source>
</evidence>
<dbReference type="GO" id="GO:0005737">
    <property type="term" value="C:cytoplasm"/>
    <property type="evidence" value="ECO:0007669"/>
    <property type="project" value="UniProtKB-SubCell"/>
</dbReference>
<dbReference type="SFLD" id="SFLDS00029">
    <property type="entry name" value="Radical_SAM"/>
    <property type="match status" value="1"/>
</dbReference>
<dbReference type="GO" id="GO:0051539">
    <property type="term" value="F:4 iron, 4 sulfur cluster binding"/>
    <property type="evidence" value="ECO:0007669"/>
    <property type="project" value="UniProtKB-KW"/>
</dbReference>
<keyword evidence="9 15" id="KW-0560">Oxidoreductase</keyword>
<dbReference type="InterPro" id="IPR004558">
    <property type="entry name" value="Coprogen_oxidase_HemN"/>
</dbReference>
<dbReference type="SFLD" id="SFLDG01082">
    <property type="entry name" value="B12-binding_domain_containing"/>
    <property type="match status" value="1"/>
</dbReference>
<dbReference type="InterPro" id="IPR010723">
    <property type="entry name" value="HemN_C"/>
</dbReference>
<comment type="subcellular location">
    <subcellularLocation>
        <location evidence="1 15">Cytoplasm</location>
    </subcellularLocation>
</comment>
<dbReference type="SMART" id="SM00729">
    <property type="entry name" value="Elp3"/>
    <property type="match status" value="1"/>
</dbReference>
<evidence type="ECO:0000256" key="17">
    <source>
        <dbReference type="PIRSR" id="PIRSR000167-2"/>
    </source>
</evidence>
<feature type="binding site" evidence="16">
    <location>
        <position position="252"/>
    </location>
    <ligand>
        <name>S-adenosyl-L-methionine</name>
        <dbReference type="ChEBI" id="CHEBI:59789"/>
        <label>2</label>
    </ligand>
</feature>
<evidence type="ECO:0000256" key="15">
    <source>
        <dbReference type="PIRNR" id="PIRNR000167"/>
    </source>
</evidence>
<dbReference type="PANTHER" id="PTHR13932">
    <property type="entry name" value="COPROPORPHYRINIGEN III OXIDASE"/>
    <property type="match status" value="1"/>
</dbReference>
<keyword evidence="10 15" id="KW-0408">Iron</keyword>
<dbReference type="CDD" id="cd01335">
    <property type="entry name" value="Radical_SAM"/>
    <property type="match status" value="1"/>
</dbReference>
<evidence type="ECO:0000259" key="18">
    <source>
        <dbReference type="PROSITE" id="PS51918"/>
    </source>
</evidence>
<feature type="binding site" evidence="17">
    <location>
        <position position="77"/>
    </location>
    <ligand>
        <name>[4Fe-4S] cluster</name>
        <dbReference type="ChEBI" id="CHEBI:49883"/>
        <note>4Fe-4S-S-AdoMet</note>
    </ligand>
</feature>
<dbReference type="InterPro" id="IPR023404">
    <property type="entry name" value="rSAM_horseshoe"/>
</dbReference>
<dbReference type="InterPro" id="IPR006638">
    <property type="entry name" value="Elp3/MiaA/NifB-like_rSAM"/>
</dbReference>
<evidence type="ECO:0000256" key="11">
    <source>
        <dbReference type="ARBA" id="ARBA00023014"/>
    </source>
</evidence>
<evidence type="ECO:0000256" key="13">
    <source>
        <dbReference type="ARBA" id="ARBA00024295"/>
    </source>
</evidence>
<dbReference type="EC" id="1.3.98.3" evidence="15"/>
<dbReference type="AlphaFoldDB" id="A0A941I795"/>
<sequence length="465" mass="53040">MTSMLNNSVLDIPEQLIRRFDKLGPRYTSYPTADRFHADFKAADYISYLQERSAQVEKKPLSLYIHIPFCASLCYYCACNKVITKDHGRSAKYLDYLEKELSLVLAHLKKRETLSQLHLGGGTPTFLSHDEIRRLMNLLREHFDFAPDAEISIEIDPRTVDDATLALLQDVGFNRTSLGVQDFDPDVQKAVHRIQDFEMVKRTIEQSRAHGFSSINFDLIYGLPKQNLSSFTRTLDQVIELSPDRIALYNYAHLPERFKPQRRIAEADLPTAEQRLEIFFMSLRRLIEAGYVYIGLDHFAKPDDGLAKAMDDGSLHRNFQGYTTRAECDLIALGLSAIGKLGKSYVQNLRTLDEYYAAIDQQQLPVEKGIHLSDEDVLRRQIILDLMCSNGIDFAALGNLSGRDLSAHFASEIASLRQYEEHGLLKVTDHNISVLPKGRFFVRAFGMVFDAFLQQQTTARYSKLI</sequence>
<dbReference type="PIRSF" id="PIRSF000167">
    <property type="entry name" value="HemN"/>
    <property type="match status" value="1"/>
</dbReference>
<dbReference type="Pfam" id="PF06969">
    <property type="entry name" value="HemN_C"/>
    <property type="match status" value="1"/>
</dbReference>
<keyword evidence="11 15" id="KW-0411">Iron-sulfur</keyword>
<evidence type="ECO:0000256" key="3">
    <source>
        <dbReference type="ARBA" id="ARBA00005493"/>
    </source>
</evidence>
<evidence type="ECO:0000256" key="6">
    <source>
        <dbReference type="ARBA" id="ARBA00022490"/>
    </source>
</evidence>
<name>A0A941I795_9BURK</name>
<evidence type="ECO:0000256" key="2">
    <source>
        <dbReference type="ARBA" id="ARBA00004785"/>
    </source>
</evidence>
<keyword evidence="8 15" id="KW-0479">Metal-binding</keyword>
<comment type="cofactor">
    <cofactor evidence="15 17">
        <name>[4Fe-4S] cluster</name>
        <dbReference type="ChEBI" id="CHEBI:49883"/>
    </cofactor>
    <text evidence="15 17">Binds 1 [4Fe-4S] cluster. The cluster is coordinated with 3 cysteines and an exchangeable S-adenosyl-L-methionine.</text>
</comment>
<dbReference type="Pfam" id="PF04055">
    <property type="entry name" value="Radical_SAM"/>
    <property type="match status" value="1"/>
</dbReference>
<feature type="binding site" evidence="16">
    <location>
        <position position="193"/>
    </location>
    <ligand>
        <name>S-adenosyl-L-methionine</name>
        <dbReference type="ChEBI" id="CHEBI:59789"/>
        <label>2</label>
    </ligand>
</feature>